<gene>
    <name evidence="1" type="ORF">Aca07nite_87840</name>
</gene>
<dbReference type="InterPro" id="IPR036412">
    <property type="entry name" value="HAD-like_sf"/>
</dbReference>
<sequence>MSGAISHDEWHRQTAAIIGDAAVADWLADHGELNRPVVEILETARAGGIRVLLLSNATTRLWADLDHHGIRNLADQVFCSAEIGYAKPDPRAYRFVLEAAAIDAGRALYVDDTASWVEAGRRASGLHGYVYGTPSGLRHELAALGVTV</sequence>
<comment type="caution">
    <text evidence="1">The sequence shown here is derived from an EMBL/GenBank/DDBJ whole genome shotgun (WGS) entry which is preliminary data.</text>
</comment>
<dbReference type="InterPro" id="IPR006439">
    <property type="entry name" value="HAD-SF_hydro_IA"/>
</dbReference>
<evidence type="ECO:0000313" key="1">
    <source>
        <dbReference type="EMBL" id="GID51509.1"/>
    </source>
</evidence>
<reference evidence="1" key="1">
    <citation type="submission" date="2021-01" db="EMBL/GenBank/DDBJ databases">
        <title>Whole genome shotgun sequence of Actinoplanes capillaceus NBRC 16408.</title>
        <authorList>
            <person name="Komaki H."/>
            <person name="Tamura T."/>
        </authorList>
    </citation>
    <scope>NUCLEOTIDE SEQUENCE [LARGE SCALE GENOMIC DNA]</scope>
    <source>
        <strain evidence="1">NBRC 16408</strain>
    </source>
</reference>
<dbReference type="SUPFAM" id="SSF56784">
    <property type="entry name" value="HAD-like"/>
    <property type="match status" value="1"/>
</dbReference>
<accession>A0ABQ3WZ79</accession>
<protein>
    <recommendedName>
        <fullName evidence="2">Hydrolase of the HAD superfamily</fullName>
    </recommendedName>
</protein>
<dbReference type="Pfam" id="PF00702">
    <property type="entry name" value="Hydrolase"/>
    <property type="match status" value="1"/>
</dbReference>
<dbReference type="Gene3D" id="3.40.50.1000">
    <property type="entry name" value="HAD superfamily/HAD-like"/>
    <property type="match status" value="1"/>
</dbReference>
<dbReference type="InterPro" id="IPR023214">
    <property type="entry name" value="HAD_sf"/>
</dbReference>
<proteinExistence type="predicted"/>
<dbReference type="NCBIfam" id="TIGR01509">
    <property type="entry name" value="HAD-SF-IA-v3"/>
    <property type="match status" value="1"/>
</dbReference>
<organism evidence="1">
    <name type="scientific">Actinoplanes campanulatus</name>
    <dbReference type="NCBI Taxonomy" id="113559"/>
    <lineage>
        <taxon>Bacteria</taxon>
        <taxon>Bacillati</taxon>
        <taxon>Actinomycetota</taxon>
        <taxon>Actinomycetes</taxon>
        <taxon>Micromonosporales</taxon>
        <taxon>Micromonosporaceae</taxon>
        <taxon>Actinoplanes</taxon>
    </lineage>
</organism>
<dbReference type="PRINTS" id="PR00413">
    <property type="entry name" value="HADHALOGNASE"/>
</dbReference>
<dbReference type="PANTHER" id="PTHR43611:SF3">
    <property type="entry name" value="FLAVIN MONONUCLEOTIDE HYDROLASE 1, CHLOROPLATIC"/>
    <property type="match status" value="1"/>
</dbReference>
<dbReference type="PANTHER" id="PTHR43611">
    <property type="entry name" value="ALPHA-D-GLUCOSE 1-PHOSPHATE PHOSPHATASE"/>
    <property type="match status" value="1"/>
</dbReference>
<evidence type="ECO:0008006" key="2">
    <source>
        <dbReference type="Google" id="ProtNLM"/>
    </source>
</evidence>
<dbReference type="EMBL" id="BOMF01000187">
    <property type="protein sequence ID" value="GID51509.1"/>
    <property type="molecule type" value="Genomic_DNA"/>
</dbReference>
<name>A0ABQ3WZ79_9ACTN</name>